<accession>A0AAV8UB79</accession>
<name>A0AAV8UB79_9ROSI</name>
<gene>
    <name evidence="1" type="ORF">K2173_018617</name>
</gene>
<evidence type="ECO:0000313" key="1">
    <source>
        <dbReference type="EMBL" id="KAJ8899643.1"/>
    </source>
</evidence>
<comment type="caution">
    <text evidence="1">The sequence shown here is derived from an EMBL/GenBank/DDBJ whole genome shotgun (WGS) entry which is preliminary data.</text>
</comment>
<organism evidence="1 2">
    <name type="scientific">Erythroxylum novogranatense</name>
    <dbReference type="NCBI Taxonomy" id="1862640"/>
    <lineage>
        <taxon>Eukaryota</taxon>
        <taxon>Viridiplantae</taxon>
        <taxon>Streptophyta</taxon>
        <taxon>Embryophyta</taxon>
        <taxon>Tracheophyta</taxon>
        <taxon>Spermatophyta</taxon>
        <taxon>Magnoliopsida</taxon>
        <taxon>eudicotyledons</taxon>
        <taxon>Gunneridae</taxon>
        <taxon>Pentapetalae</taxon>
        <taxon>rosids</taxon>
        <taxon>fabids</taxon>
        <taxon>Malpighiales</taxon>
        <taxon>Erythroxylaceae</taxon>
        <taxon>Erythroxylum</taxon>
    </lineage>
</organism>
<dbReference type="AlphaFoldDB" id="A0AAV8UB79"/>
<protein>
    <submittedName>
        <fullName evidence="1">Uncharacterized protein</fullName>
    </submittedName>
</protein>
<reference evidence="1 2" key="1">
    <citation type="submission" date="2021-09" db="EMBL/GenBank/DDBJ databases">
        <title>Genomic insights and catalytic innovation underlie evolution of tropane alkaloids biosynthesis.</title>
        <authorList>
            <person name="Wang Y.-J."/>
            <person name="Tian T."/>
            <person name="Huang J.-P."/>
            <person name="Huang S.-X."/>
        </authorList>
    </citation>
    <scope>NUCLEOTIDE SEQUENCE [LARGE SCALE GENOMIC DNA]</scope>
    <source>
        <strain evidence="1">KIB-2018</strain>
        <tissue evidence="1">Leaf</tissue>
    </source>
</reference>
<proteinExistence type="predicted"/>
<evidence type="ECO:0000313" key="2">
    <source>
        <dbReference type="Proteomes" id="UP001159364"/>
    </source>
</evidence>
<dbReference type="EMBL" id="JAIWQS010000008">
    <property type="protein sequence ID" value="KAJ8899643.1"/>
    <property type="molecule type" value="Genomic_DNA"/>
</dbReference>
<dbReference type="Proteomes" id="UP001159364">
    <property type="component" value="Linkage Group LG08"/>
</dbReference>
<sequence length="127" mass="13441">MSTKIDIPAVSSAVAKVVALLIGGFKHESVGRYNKGFAIFDFLLRLGRLIAADTMGTHDETLPFFTQLSSNFSVSHGTLTLNAAAAIAAAGKVYLAHNGNTSANWPTIWGLLPESQRASGDILCFST</sequence>
<keyword evidence="2" id="KW-1185">Reference proteome</keyword>